<reference evidence="3 4" key="1">
    <citation type="journal article" date="2011" name="Stand. Genomic Sci.">
        <title>Complete genome sequence of Desulfobulbus propionicus type strain (1pr3).</title>
        <authorList>
            <person name="Pagani I."/>
            <person name="Lapidus A."/>
            <person name="Nolan M."/>
            <person name="Lucas S."/>
            <person name="Hammon N."/>
            <person name="Deshpande S."/>
            <person name="Cheng J.F."/>
            <person name="Chertkov O."/>
            <person name="Davenport K."/>
            <person name="Tapia R."/>
            <person name="Han C."/>
            <person name="Goodwin L."/>
            <person name="Pitluck S."/>
            <person name="Liolios K."/>
            <person name="Mavromatis K."/>
            <person name="Ivanova N."/>
            <person name="Mikhailova N."/>
            <person name="Pati A."/>
            <person name="Chen A."/>
            <person name="Palaniappan K."/>
            <person name="Land M."/>
            <person name="Hauser L."/>
            <person name="Chang Y.J."/>
            <person name="Jeffries C.D."/>
            <person name="Detter J.C."/>
            <person name="Brambilla E."/>
            <person name="Kannan K.P."/>
            <person name="Djao O.D."/>
            <person name="Rohde M."/>
            <person name="Pukall R."/>
            <person name="Spring S."/>
            <person name="Goker M."/>
            <person name="Sikorski J."/>
            <person name="Woyke T."/>
            <person name="Bristow J."/>
            <person name="Eisen J.A."/>
            <person name="Markowitz V."/>
            <person name="Hugenholtz P."/>
            <person name="Kyrpides N.C."/>
            <person name="Klenk H.P."/>
        </authorList>
    </citation>
    <scope>NUCLEOTIDE SEQUENCE [LARGE SCALE GENOMIC DNA]</scope>
    <source>
        <strain evidence="4">ATCC 33891 / DSM 2032 / 1pr3</strain>
    </source>
</reference>
<feature type="compositionally biased region" description="Low complexity" evidence="2">
    <location>
        <begin position="583"/>
        <end position="598"/>
    </location>
</feature>
<evidence type="ECO:0000256" key="1">
    <source>
        <dbReference type="SAM" id="Coils"/>
    </source>
</evidence>
<dbReference type="SUPFAM" id="SSF48452">
    <property type="entry name" value="TPR-like"/>
    <property type="match status" value="1"/>
</dbReference>
<protein>
    <submittedName>
        <fullName evidence="3">Uncharacterized protein</fullName>
    </submittedName>
</protein>
<name>A0A7U3YKH3_DESPD</name>
<dbReference type="AlphaFoldDB" id="A0A7U3YKH3"/>
<keyword evidence="4" id="KW-1185">Reference proteome</keyword>
<keyword evidence="1" id="KW-0175">Coiled coil</keyword>
<dbReference type="EMBL" id="CP002364">
    <property type="protein sequence ID" value="ADW17058.1"/>
    <property type="molecule type" value="Genomic_DNA"/>
</dbReference>
<accession>A0A7U3YKH3</accession>
<dbReference type="Proteomes" id="UP000006365">
    <property type="component" value="Chromosome"/>
</dbReference>
<organism evidence="3 4">
    <name type="scientific">Desulfobulbus propionicus (strain ATCC 33891 / DSM 2032 / VKM B-1956 / 1pr3)</name>
    <dbReference type="NCBI Taxonomy" id="577650"/>
    <lineage>
        <taxon>Bacteria</taxon>
        <taxon>Pseudomonadati</taxon>
        <taxon>Thermodesulfobacteriota</taxon>
        <taxon>Desulfobulbia</taxon>
        <taxon>Desulfobulbales</taxon>
        <taxon>Desulfobulbaceae</taxon>
        <taxon>Desulfobulbus</taxon>
    </lineage>
</organism>
<evidence type="ECO:0000313" key="3">
    <source>
        <dbReference type="EMBL" id="ADW17058.1"/>
    </source>
</evidence>
<feature type="region of interest" description="Disordered" evidence="2">
    <location>
        <begin position="574"/>
        <end position="598"/>
    </location>
</feature>
<dbReference type="InterPro" id="IPR011990">
    <property type="entry name" value="TPR-like_helical_dom_sf"/>
</dbReference>
<gene>
    <name evidence="3" type="ordered locus">Despr_0884</name>
</gene>
<feature type="coiled-coil region" evidence="1">
    <location>
        <begin position="98"/>
        <end position="155"/>
    </location>
</feature>
<sequence length="598" mass="65142">MARDTDLKRTCAVFSGLPSVELNVYPTNAMMILTPRCTAKSLVVTACCCGLLLSGCATDSRMIDPSAARAQREAAMRQEGGGQPATEVVNRDVLLPAMTSINTRIRAYEEKLQDWREVQKNSEILALPLEKRNRINECESQLQDILLEYTSLQKQLQQETRVDAAQLLAGNSLLQLNQQDIDYLESGCGAFLVELKETPQPAVSAAADPQIKAAFDQGDYDQVINLYAKLPLAPNQSPAAETTYQYGLALLKNHQESEARRILGDLLPKVREQQGDSELLLPMMQLVADIDFAGEAYDEARRQYEQVVQLSIEKGAHKEEWPGLQLAALQPGGVTPEEMKEYGALLKNYLAFNPKRDGNAVAEQADRFLQAYPASRFVPNVNTMRNDSRAQAEAWVNQGSKRVEEMAGERKATEVQATGGPVAAVTAPAASSTAVENVQVGNAPPTPVVDEKALQEDYDRGAAHLQAREYDKAIERLNRLRQTAYEAKANPLIAEASKLGAQDARQKAAELFVRATNSRDTEEKRKLLLGSRDLLQGALTKYPQSGLADKIQRNLARIEAELRAVDATTAAPKPVTSGGAYVPPKAGTGAAGAPATSL</sequence>
<evidence type="ECO:0000256" key="2">
    <source>
        <dbReference type="SAM" id="MobiDB-lite"/>
    </source>
</evidence>
<evidence type="ECO:0000313" key="4">
    <source>
        <dbReference type="Proteomes" id="UP000006365"/>
    </source>
</evidence>
<dbReference type="KEGG" id="dpr:Despr_0884"/>
<proteinExistence type="predicted"/>